<comment type="caution">
    <text evidence="5">The sequence shown here is derived from an EMBL/GenBank/DDBJ whole genome shotgun (WGS) entry which is preliminary data.</text>
</comment>
<comment type="similarity">
    <text evidence="1">Belongs to the AAA ATPase family.</text>
</comment>
<dbReference type="InterPro" id="IPR027417">
    <property type="entry name" value="P-loop_NTPase"/>
</dbReference>
<evidence type="ECO:0000259" key="4">
    <source>
        <dbReference type="SMART" id="SM00382"/>
    </source>
</evidence>
<evidence type="ECO:0000256" key="1">
    <source>
        <dbReference type="ARBA" id="ARBA00006914"/>
    </source>
</evidence>
<accession>A0A099IB64</accession>
<dbReference type="Pfam" id="PF00004">
    <property type="entry name" value="AAA"/>
    <property type="match status" value="1"/>
</dbReference>
<dbReference type="Gene3D" id="3.40.50.300">
    <property type="entry name" value="P-loop containing nucleotide triphosphate hydrolases"/>
    <property type="match status" value="1"/>
</dbReference>
<gene>
    <name evidence="5" type="ORF">CIAN88_01565</name>
</gene>
<dbReference type="InterPro" id="IPR003959">
    <property type="entry name" value="ATPase_AAA_core"/>
</dbReference>
<evidence type="ECO:0000313" key="5">
    <source>
        <dbReference type="EMBL" id="KGJ54801.1"/>
    </source>
</evidence>
<dbReference type="SUPFAM" id="SSF52540">
    <property type="entry name" value="P-loop containing nucleoside triphosphate hydrolases"/>
    <property type="match status" value="1"/>
</dbReference>
<evidence type="ECO:0000313" key="6">
    <source>
        <dbReference type="Proteomes" id="UP000030008"/>
    </source>
</evidence>
<feature type="domain" description="AAA+ ATPase" evidence="4">
    <location>
        <begin position="397"/>
        <end position="529"/>
    </location>
</feature>
<dbReference type="CDD" id="cd19481">
    <property type="entry name" value="RecA-like_protease"/>
    <property type="match status" value="1"/>
</dbReference>
<name>A0A099IB64_CLOIN</name>
<dbReference type="InterPro" id="IPR003593">
    <property type="entry name" value="AAA+_ATPase"/>
</dbReference>
<evidence type="ECO:0000256" key="3">
    <source>
        <dbReference type="ARBA" id="ARBA00022840"/>
    </source>
</evidence>
<keyword evidence="2" id="KW-0547">Nucleotide-binding</keyword>
<dbReference type="GO" id="GO:0016887">
    <property type="term" value="F:ATP hydrolysis activity"/>
    <property type="evidence" value="ECO:0007669"/>
    <property type="project" value="InterPro"/>
</dbReference>
<dbReference type="InterPro" id="IPR050221">
    <property type="entry name" value="26S_Proteasome_ATPase"/>
</dbReference>
<protein>
    <submittedName>
        <fullName evidence="5">ATPase AAA</fullName>
    </submittedName>
</protein>
<dbReference type="SMART" id="SM00382">
    <property type="entry name" value="AAA"/>
    <property type="match status" value="2"/>
</dbReference>
<keyword evidence="3" id="KW-0067">ATP-binding</keyword>
<dbReference type="AlphaFoldDB" id="A0A099IB64"/>
<dbReference type="Proteomes" id="UP000030008">
    <property type="component" value="Unassembled WGS sequence"/>
</dbReference>
<dbReference type="RefSeq" id="WP_044903595.1">
    <property type="nucleotide sequence ID" value="NZ_JQIF01000008.1"/>
</dbReference>
<sequence length="617" mass="71338">MQVSNQEYLKKCLELSELLQAEEKPKELAVLFQELQKPSDYPKPNFLYVKEQFQLEDMLYFLLLCAFLYETDTALSSYVYKQTKASFLPLGVILSWYSAMQPLPVDAAAVCMAFLNEDMLFQRNEGTYLMMTPIKLHSYALYYLLSGCLAQHKAFQYMEVSQQTFAPIYKEQQAELLKNITLKKSCILAAEAHAGKRTLVLRCAKIIEESVFLLSGIAWKQADQKERLRILNCIAFFSRLLNGGIIYLDTAKDLLKEEISFLDYFFSYVNIPVIISAESSFTNKYPVIQLPLYLSAEDLQTMSFFLWEKTWVKSYLHMTPQDMVDYKKIDPEGSGLKNYHMDIISRDLTSPLYKVLPHDAQWEDWLGGDDLKEQLRYILFRIQHMGDTGYHVQERIHACIVLFHGPSGTGKTLAARILGKEADLPVWQVDLSMIMDKYVGESEKHLREMFRNAQRNNCILLFDEADVLFGKRTALASSNDKYANSATAFLLQEIEQYQGIVILTTNILQNFDDAFLRRITVMIRFPLPDKTVKSEKWRVCFSGIPLKTELPCTWLAEHLNLTLAQIENVAVNAACYWRMEGKAFLTLEHILKAVKLEYNKRQEQIPVEIMKFLHTES</sequence>
<dbReference type="PANTHER" id="PTHR23073">
    <property type="entry name" value="26S PROTEASOME REGULATORY SUBUNIT"/>
    <property type="match status" value="1"/>
</dbReference>
<dbReference type="EMBL" id="JQIF01000008">
    <property type="protein sequence ID" value="KGJ54801.1"/>
    <property type="molecule type" value="Genomic_DNA"/>
</dbReference>
<dbReference type="GO" id="GO:0005524">
    <property type="term" value="F:ATP binding"/>
    <property type="evidence" value="ECO:0007669"/>
    <property type="project" value="UniProtKB-KW"/>
</dbReference>
<feature type="domain" description="AAA+ ATPase" evidence="4">
    <location>
        <begin position="182"/>
        <end position="306"/>
    </location>
</feature>
<reference evidence="5 6" key="1">
    <citation type="submission" date="2014-08" db="EMBL/GenBank/DDBJ databases">
        <title>Clostridium innocuum, an unnegligible vancomycin-resistant pathogen causing extra-intestinal infections.</title>
        <authorList>
            <person name="Feng Y."/>
            <person name="Chiu C.-H."/>
        </authorList>
    </citation>
    <scope>NUCLEOTIDE SEQUENCE [LARGE SCALE GENOMIC DNA]</scope>
    <source>
        <strain evidence="5 6">AN88</strain>
    </source>
</reference>
<evidence type="ECO:0000256" key="2">
    <source>
        <dbReference type="ARBA" id="ARBA00022741"/>
    </source>
</evidence>
<proteinExistence type="inferred from homology"/>
<organism evidence="5 6">
    <name type="scientific">Clostridium innocuum</name>
    <dbReference type="NCBI Taxonomy" id="1522"/>
    <lineage>
        <taxon>Bacteria</taxon>
        <taxon>Bacillati</taxon>
        <taxon>Bacillota</taxon>
        <taxon>Clostridia</taxon>
        <taxon>Eubacteriales</taxon>
        <taxon>Clostridiaceae</taxon>
        <taxon>Clostridium</taxon>
    </lineage>
</organism>